<sequence>MTKSAGMRRVRRAAGAAAFDAAASTRDDNSSVASDKYGKFNAAQAKEMARVSGGPDEDSDQLPLLSEKLRLTEQHQPQNNRRGPIMDSDHSGIPALKKKASSKAAPSSGNSIGSLQRMQMEISAAKEGGRNKLPQLQKKKMNTVLSAFGDSPRLFRRVKKVMKCTKDDDVDKDADDLDPLNLSSDDTNQKRMTNSKVMLVMIVTVLLVFSMGRYKGRANEMQLLSLNSLNYQNLRGQSIPNGDKSVTENLPQSEDYNQAAALEVSFPFYFSSLSNLTEEYRPGEETPYFWDVHFSGESIAEAIFSQCHNLVMAAEFGLRQPEYSEDELAQFILDGSRYINVELNTKEGILRASNLGLAQSRLADVIISPYLHNIASQVFTTSDPGRLFALFRHPVDRALGMYHYLSKASWDPMYSPEINKLTIEEFARSGYIENNWMTRFLVGKPKGKLTHSDMLLAKKIVKYKVLVGLYDELETSMSRFQRYFGWKDAKKTRADTAKCRSKAISRGDKNVLGHPTSIKDREAFASIQSSNSYTDQDVIVGNSAWKAIERQNVFDLELYAFAKRVYALQGEHIFGVVE</sequence>
<dbReference type="PANTHER" id="PTHR32301:SF6">
    <property type="entry name" value="GOLVESIN-RELATED"/>
    <property type="match status" value="1"/>
</dbReference>
<accession>A0AAD9D9S0</accession>
<evidence type="ECO:0008006" key="5">
    <source>
        <dbReference type="Google" id="ProtNLM"/>
    </source>
</evidence>
<name>A0AAD9D9S0_9STRA</name>
<keyword evidence="4" id="KW-1185">Reference proteome</keyword>
<dbReference type="Gene3D" id="3.40.50.300">
    <property type="entry name" value="P-loop containing nucleotide triphosphate hydrolases"/>
    <property type="match status" value="1"/>
</dbReference>
<gene>
    <name evidence="3" type="ORF">QTG54_011428</name>
</gene>
<dbReference type="InterPro" id="IPR053259">
    <property type="entry name" value="Golvesin-related_Golgi"/>
</dbReference>
<organism evidence="3 4">
    <name type="scientific">Skeletonema marinoi</name>
    <dbReference type="NCBI Taxonomy" id="267567"/>
    <lineage>
        <taxon>Eukaryota</taxon>
        <taxon>Sar</taxon>
        <taxon>Stramenopiles</taxon>
        <taxon>Ochrophyta</taxon>
        <taxon>Bacillariophyta</taxon>
        <taxon>Coscinodiscophyceae</taxon>
        <taxon>Thalassiosirophycidae</taxon>
        <taxon>Thalassiosirales</taxon>
        <taxon>Skeletonemataceae</taxon>
        <taxon>Skeletonema</taxon>
        <taxon>Skeletonema marinoi-dohrnii complex</taxon>
    </lineage>
</organism>
<proteinExistence type="predicted"/>
<dbReference type="InterPro" id="IPR027417">
    <property type="entry name" value="P-loop_NTPase"/>
</dbReference>
<feature type="compositionally biased region" description="Low complexity" evidence="1">
    <location>
        <begin position="13"/>
        <end position="23"/>
    </location>
</feature>
<dbReference type="PANTHER" id="PTHR32301">
    <property type="entry name" value="COUNTIN RECEPTOR CNR3-RELATED"/>
    <property type="match status" value="1"/>
</dbReference>
<keyword evidence="2" id="KW-1133">Transmembrane helix</keyword>
<reference evidence="3" key="1">
    <citation type="submission" date="2023-06" db="EMBL/GenBank/DDBJ databases">
        <title>Survivors Of The Sea: Transcriptome response of Skeletonema marinoi to long-term dormancy.</title>
        <authorList>
            <person name="Pinder M.I.M."/>
            <person name="Kourtchenko O."/>
            <person name="Robertson E.K."/>
            <person name="Larsson T."/>
            <person name="Maumus F."/>
            <person name="Osuna-Cruz C.M."/>
            <person name="Vancaester E."/>
            <person name="Stenow R."/>
            <person name="Vandepoele K."/>
            <person name="Ploug H."/>
            <person name="Bruchert V."/>
            <person name="Godhe A."/>
            <person name="Topel M."/>
        </authorList>
    </citation>
    <scope>NUCLEOTIDE SEQUENCE</scope>
    <source>
        <strain evidence="3">R05AC</strain>
    </source>
</reference>
<feature type="compositionally biased region" description="Basic residues" evidence="1">
    <location>
        <begin position="1"/>
        <end position="12"/>
    </location>
</feature>
<feature type="region of interest" description="Disordered" evidence="1">
    <location>
        <begin position="1"/>
        <end position="113"/>
    </location>
</feature>
<feature type="transmembrane region" description="Helical" evidence="2">
    <location>
        <begin position="197"/>
        <end position="214"/>
    </location>
</feature>
<keyword evidence="2" id="KW-0472">Membrane</keyword>
<dbReference type="Proteomes" id="UP001224775">
    <property type="component" value="Unassembled WGS sequence"/>
</dbReference>
<evidence type="ECO:0000256" key="2">
    <source>
        <dbReference type="SAM" id="Phobius"/>
    </source>
</evidence>
<dbReference type="AlphaFoldDB" id="A0AAD9D9S0"/>
<keyword evidence="2" id="KW-0812">Transmembrane</keyword>
<comment type="caution">
    <text evidence="3">The sequence shown here is derived from an EMBL/GenBank/DDBJ whole genome shotgun (WGS) entry which is preliminary data.</text>
</comment>
<evidence type="ECO:0000313" key="3">
    <source>
        <dbReference type="EMBL" id="KAK1738134.1"/>
    </source>
</evidence>
<protein>
    <recommendedName>
        <fullName evidence="5">Sulfotransferase domain-containing protein</fullName>
    </recommendedName>
</protein>
<dbReference type="EMBL" id="JATAAI010000022">
    <property type="protein sequence ID" value="KAK1738134.1"/>
    <property type="molecule type" value="Genomic_DNA"/>
</dbReference>
<evidence type="ECO:0000313" key="4">
    <source>
        <dbReference type="Proteomes" id="UP001224775"/>
    </source>
</evidence>
<evidence type="ECO:0000256" key="1">
    <source>
        <dbReference type="SAM" id="MobiDB-lite"/>
    </source>
</evidence>